<dbReference type="AlphaFoldDB" id="U5D4N6"/>
<sequence length="94" mass="10221">MYNPSRIIPNPSTTTTPHAQPAITSCQSAAPPAKASPAPARPPWRGEAPPVVVDKVLNSTLTRIFPAIDLFLEILDNSHSTMHRVVVSSRLRRT</sequence>
<gene>
    <name evidence="2" type="ORF">AMTR_s00068p00202070</name>
</gene>
<organism evidence="2 3">
    <name type="scientific">Amborella trichopoda</name>
    <dbReference type="NCBI Taxonomy" id="13333"/>
    <lineage>
        <taxon>Eukaryota</taxon>
        <taxon>Viridiplantae</taxon>
        <taxon>Streptophyta</taxon>
        <taxon>Embryophyta</taxon>
        <taxon>Tracheophyta</taxon>
        <taxon>Spermatophyta</taxon>
        <taxon>Magnoliopsida</taxon>
        <taxon>Amborellales</taxon>
        <taxon>Amborellaceae</taxon>
        <taxon>Amborella</taxon>
    </lineage>
</organism>
<reference evidence="3" key="1">
    <citation type="journal article" date="2013" name="Science">
        <title>The Amborella genome and the evolution of flowering plants.</title>
        <authorList>
            <consortium name="Amborella Genome Project"/>
        </authorList>
    </citation>
    <scope>NUCLEOTIDE SEQUENCE [LARGE SCALE GENOMIC DNA]</scope>
</reference>
<evidence type="ECO:0000256" key="1">
    <source>
        <dbReference type="SAM" id="MobiDB-lite"/>
    </source>
</evidence>
<evidence type="ECO:0000313" key="2">
    <source>
        <dbReference type="EMBL" id="ERN20541.1"/>
    </source>
</evidence>
<evidence type="ECO:0000313" key="3">
    <source>
        <dbReference type="Proteomes" id="UP000017836"/>
    </source>
</evidence>
<dbReference type="EMBL" id="KI392059">
    <property type="protein sequence ID" value="ERN20541.1"/>
    <property type="molecule type" value="Genomic_DNA"/>
</dbReference>
<dbReference type="Proteomes" id="UP000017836">
    <property type="component" value="Unassembled WGS sequence"/>
</dbReference>
<name>U5D4N6_AMBTC</name>
<dbReference type="Gramene" id="ERN20541">
    <property type="protein sequence ID" value="ERN20541"/>
    <property type="gene ID" value="AMTR_s00068p00202070"/>
</dbReference>
<proteinExistence type="predicted"/>
<feature type="compositionally biased region" description="Low complexity" evidence="1">
    <location>
        <begin position="29"/>
        <end position="38"/>
    </location>
</feature>
<keyword evidence="3" id="KW-1185">Reference proteome</keyword>
<accession>U5D4N6</accession>
<feature type="compositionally biased region" description="Polar residues" evidence="1">
    <location>
        <begin position="10"/>
        <end position="28"/>
    </location>
</feature>
<feature type="region of interest" description="Disordered" evidence="1">
    <location>
        <begin position="1"/>
        <end position="48"/>
    </location>
</feature>
<dbReference type="PROSITE" id="PS51257">
    <property type="entry name" value="PROKAR_LIPOPROTEIN"/>
    <property type="match status" value="1"/>
</dbReference>
<protein>
    <submittedName>
        <fullName evidence="2">Uncharacterized protein</fullName>
    </submittedName>
</protein>
<dbReference type="HOGENOM" id="CLU_2389157_0_0_1"/>